<keyword evidence="2" id="KW-1185">Reference proteome</keyword>
<reference evidence="1" key="1">
    <citation type="journal article" date="2020" name="bioRxiv">
        <title>Chromosome-level reference genome of the European wasp spider Argiope bruennichi: a resource for studies on range expansion and evolutionary adaptation.</title>
        <authorList>
            <person name="Sheffer M.M."/>
            <person name="Hoppe A."/>
            <person name="Krehenwinkel H."/>
            <person name="Uhl G."/>
            <person name="Kuss A.W."/>
            <person name="Jensen L."/>
            <person name="Jensen C."/>
            <person name="Gillespie R.G."/>
            <person name="Hoff K.J."/>
            <person name="Prost S."/>
        </authorList>
    </citation>
    <scope>NUCLEOTIDE SEQUENCE</scope>
</reference>
<organism evidence="1 2">
    <name type="scientific">Argiope bruennichi</name>
    <name type="common">Wasp spider</name>
    <name type="synonym">Aranea bruennichi</name>
    <dbReference type="NCBI Taxonomy" id="94029"/>
    <lineage>
        <taxon>Eukaryota</taxon>
        <taxon>Metazoa</taxon>
        <taxon>Ecdysozoa</taxon>
        <taxon>Arthropoda</taxon>
        <taxon>Chelicerata</taxon>
        <taxon>Arachnida</taxon>
        <taxon>Araneae</taxon>
        <taxon>Araneomorphae</taxon>
        <taxon>Entelegynae</taxon>
        <taxon>Araneoidea</taxon>
        <taxon>Araneidae</taxon>
        <taxon>Argiope</taxon>
    </lineage>
</organism>
<comment type="caution">
    <text evidence="1">The sequence shown here is derived from an EMBL/GenBank/DDBJ whole genome shotgun (WGS) entry which is preliminary data.</text>
</comment>
<name>A0A8T0F749_ARGBR</name>
<evidence type="ECO:0000313" key="1">
    <source>
        <dbReference type="EMBL" id="KAF8787024.1"/>
    </source>
</evidence>
<dbReference type="AlphaFoldDB" id="A0A8T0F749"/>
<proteinExistence type="predicted"/>
<reference evidence="1" key="2">
    <citation type="submission" date="2020-06" db="EMBL/GenBank/DDBJ databases">
        <authorList>
            <person name="Sheffer M."/>
        </authorList>
    </citation>
    <scope>NUCLEOTIDE SEQUENCE</scope>
</reference>
<evidence type="ECO:0000313" key="2">
    <source>
        <dbReference type="Proteomes" id="UP000807504"/>
    </source>
</evidence>
<gene>
    <name evidence="1" type="ORF">HNY73_008662</name>
</gene>
<accession>A0A8T0F749</accession>
<dbReference type="EMBL" id="JABXBU010000015">
    <property type="protein sequence ID" value="KAF8787024.1"/>
    <property type="molecule type" value="Genomic_DNA"/>
</dbReference>
<sequence length="84" mass="9141">MEASDEANETSLVKFEPSDADACAPPLKRLKKTQCFNTGLSFDDFEFPPLPSVPPAFVTSAWPKKESATLLKKDISSLPFPPIG</sequence>
<dbReference type="Proteomes" id="UP000807504">
    <property type="component" value="Unassembled WGS sequence"/>
</dbReference>
<protein>
    <submittedName>
        <fullName evidence="1">Uncharacterized protein</fullName>
    </submittedName>
</protein>